<sequence length="54" mass="6307">MLSKLFSCAVCLCFRIARDNHSDQYFDSKFYRILLLSLGPNHSCFHVLILCRLP</sequence>
<name>A0A2P2JG49_RHIMU</name>
<evidence type="ECO:0000313" key="1">
    <source>
        <dbReference type="EMBL" id="MBW92453.1"/>
    </source>
</evidence>
<organism evidence="1">
    <name type="scientific">Rhizophora mucronata</name>
    <name type="common">Asiatic mangrove</name>
    <dbReference type="NCBI Taxonomy" id="61149"/>
    <lineage>
        <taxon>Eukaryota</taxon>
        <taxon>Viridiplantae</taxon>
        <taxon>Streptophyta</taxon>
        <taxon>Embryophyta</taxon>
        <taxon>Tracheophyta</taxon>
        <taxon>Spermatophyta</taxon>
        <taxon>Magnoliopsida</taxon>
        <taxon>eudicotyledons</taxon>
        <taxon>Gunneridae</taxon>
        <taxon>Pentapetalae</taxon>
        <taxon>rosids</taxon>
        <taxon>fabids</taxon>
        <taxon>Malpighiales</taxon>
        <taxon>Rhizophoraceae</taxon>
        <taxon>Rhizophora</taxon>
    </lineage>
</organism>
<accession>A0A2P2JG49</accession>
<reference evidence="1" key="1">
    <citation type="submission" date="2018-02" db="EMBL/GenBank/DDBJ databases">
        <title>Rhizophora mucronata_Transcriptome.</title>
        <authorList>
            <person name="Meera S.P."/>
            <person name="Sreeshan A."/>
            <person name="Augustine A."/>
        </authorList>
    </citation>
    <scope>NUCLEOTIDE SEQUENCE</scope>
    <source>
        <tissue evidence="1">Leaf</tissue>
    </source>
</reference>
<dbReference type="EMBL" id="GGEC01011970">
    <property type="protein sequence ID" value="MBW92453.1"/>
    <property type="molecule type" value="Transcribed_RNA"/>
</dbReference>
<dbReference type="AlphaFoldDB" id="A0A2P2JG49"/>
<protein>
    <submittedName>
        <fullName evidence="1">Uncharacterized protein</fullName>
    </submittedName>
</protein>
<proteinExistence type="predicted"/>